<dbReference type="InterPro" id="IPR006026">
    <property type="entry name" value="Peptidase_Metallo"/>
</dbReference>
<keyword evidence="1 2" id="KW-0482">Metalloprotease</keyword>
<dbReference type="EC" id="3.4.24.-" evidence="2"/>
<evidence type="ECO:0000259" key="3">
    <source>
        <dbReference type="PROSITE" id="PS51864"/>
    </source>
</evidence>
<organism evidence="4 5">
    <name type="scientific">Poecilia mexicana</name>
    <dbReference type="NCBI Taxonomy" id="48701"/>
    <lineage>
        <taxon>Eukaryota</taxon>
        <taxon>Metazoa</taxon>
        <taxon>Chordata</taxon>
        <taxon>Craniata</taxon>
        <taxon>Vertebrata</taxon>
        <taxon>Euteleostomi</taxon>
        <taxon>Actinopterygii</taxon>
        <taxon>Neopterygii</taxon>
        <taxon>Teleostei</taxon>
        <taxon>Neoteleostei</taxon>
        <taxon>Acanthomorphata</taxon>
        <taxon>Ovalentaria</taxon>
        <taxon>Atherinomorphae</taxon>
        <taxon>Cyprinodontiformes</taxon>
        <taxon>Poeciliidae</taxon>
        <taxon>Poeciliinae</taxon>
        <taxon>Poecilia</taxon>
    </lineage>
</organism>
<keyword evidence="1 2" id="KW-0862">Zinc</keyword>
<dbReference type="Ensembl" id="ENSPMET00000010438.1">
    <property type="protein sequence ID" value="ENSPMEP00000023327.1"/>
    <property type="gene ID" value="ENSPMEG00000004876.1"/>
</dbReference>
<feature type="domain" description="Peptidase M12A" evidence="3">
    <location>
        <begin position="49"/>
        <end position="250"/>
    </location>
</feature>
<feature type="binding site" evidence="1">
    <location>
        <position position="161"/>
    </location>
    <ligand>
        <name>Zn(2+)</name>
        <dbReference type="ChEBI" id="CHEBI:29105"/>
        <note>catalytic</note>
    </ligand>
</feature>
<evidence type="ECO:0000256" key="1">
    <source>
        <dbReference type="PROSITE-ProRule" id="PRU01211"/>
    </source>
</evidence>
<feature type="binding site" evidence="1">
    <location>
        <position position="155"/>
    </location>
    <ligand>
        <name>Zn(2+)</name>
        <dbReference type="ChEBI" id="CHEBI:29105"/>
        <note>catalytic</note>
    </ligand>
</feature>
<comment type="caution">
    <text evidence="1">Lacks conserved residue(s) required for the propagation of feature annotation.</text>
</comment>
<dbReference type="PRINTS" id="PR00480">
    <property type="entry name" value="ASTACIN"/>
</dbReference>
<dbReference type="SUPFAM" id="SSF55486">
    <property type="entry name" value="Metalloproteases ('zincins'), catalytic domain"/>
    <property type="match status" value="1"/>
</dbReference>
<dbReference type="PANTHER" id="PTHR10127">
    <property type="entry name" value="DISCOIDIN, CUB, EGF, LAMININ , AND ZINC METALLOPROTEASE DOMAIN CONTAINING"/>
    <property type="match status" value="1"/>
</dbReference>
<feature type="binding site" evidence="1">
    <location>
        <position position="151"/>
    </location>
    <ligand>
        <name>Zn(2+)</name>
        <dbReference type="ChEBI" id="CHEBI:29105"/>
        <note>catalytic</note>
    </ligand>
</feature>
<sequence>ILSDNQDYLSVLKKAVSKQRLGTDISVFIVTESYILQGDILVPKTTNKNADPCVLKGCLWPKHGRYVTVPYDISDSYSKTFSQEERKIILGGLQSFELTTCIRFVPHSNKYRDYIHFEPKNGCLSSVGRQDGGQFISLEKPRCLSLRTIQHEVLHALGFNHEQSRSDRDEHVEILFENIKKENNFRKVKTNNLGTPYDFTSIMEYGKYAFSKNKLPTIVAKSNPKYDWGRATKMSTNDITRVNRLYGCCE</sequence>
<proteinExistence type="predicted"/>
<dbReference type="Pfam" id="PF01400">
    <property type="entry name" value="Astacin"/>
    <property type="match status" value="1"/>
</dbReference>
<evidence type="ECO:0000313" key="4">
    <source>
        <dbReference type="Ensembl" id="ENSPMEP00000023327.1"/>
    </source>
</evidence>
<evidence type="ECO:0000313" key="5">
    <source>
        <dbReference type="Proteomes" id="UP000261480"/>
    </source>
</evidence>
<dbReference type="Gene3D" id="3.40.390.10">
    <property type="entry name" value="Collagenase (Catalytic Domain)"/>
    <property type="match status" value="1"/>
</dbReference>
<dbReference type="AlphaFoldDB" id="A0A3B3Y7J7"/>
<dbReference type="Proteomes" id="UP000261480">
    <property type="component" value="Unplaced"/>
</dbReference>
<protein>
    <recommendedName>
        <fullName evidence="2">Metalloendopeptidase</fullName>
        <ecNumber evidence="2">3.4.24.-</ecNumber>
    </recommendedName>
</protein>
<dbReference type="InterPro" id="IPR001506">
    <property type="entry name" value="Peptidase_M12A"/>
</dbReference>
<dbReference type="PANTHER" id="PTHR10127:SF899">
    <property type="entry name" value="ASTACIN-LIKE METALLOENDOPEPTIDASE-RELATED"/>
    <property type="match status" value="1"/>
</dbReference>
<keyword evidence="1 2" id="KW-0645">Protease</keyword>
<dbReference type="InterPro" id="IPR024079">
    <property type="entry name" value="MetalloPept_cat_dom_sf"/>
</dbReference>
<keyword evidence="1 2" id="KW-0378">Hydrolase</keyword>
<accession>A0A3B3Y7J7</accession>
<name>A0A3B3Y7J7_9TELE</name>
<dbReference type="GO" id="GO:0008270">
    <property type="term" value="F:zinc ion binding"/>
    <property type="evidence" value="ECO:0007669"/>
    <property type="project" value="UniProtKB-UniRule"/>
</dbReference>
<dbReference type="GO" id="GO:0004222">
    <property type="term" value="F:metalloendopeptidase activity"/>
    <property type="evidence" value="ECO:0007669"/>
    <property type="project" value="UniProtKB-UniRule"/>
</dbReference>
<evidence type="ECO:0000256" key="2">
    <source>
        <dbReference type="RuleBase" id="RU361183"/>
    </source>
</evidence>
<dbReference type="SMART" id="SM00235">
    <property type="entry name" value="ZnMc"/>
    <property type="match status" value="1"/>
</dbReference>
<dbReference type="GO" id="GO:0006508">
    <property type="term" value="P:proteolysis"/>
    <property type="evidence" value="ECO:0007669"/>
    <property type="project" value="UniProtKB-KW"/>
</dbReference>
<keyword evidence="1 2" id="KW-0479">Metal-binding</keyword>
<reference evidence="4" key="2">
    <citation type="submission" date="2025-09" db="UniProtKB">
        <authorList>
            <consortium name="Ensembl"/>
        </authorList>
    </citation>
    <scope>IDENTIFICATION</scope>
</reference>
<dbReference type="PROSITE" id="PS51864">
    <property type="entry name" value="ASTACIN"/>
    <property type="match status" value="1"/>
</dbReference>
<reference evidence="4" key="1">
    <citation type="submission" date="2025-08" db="UniProtKB">
        <authorList>
            <consortium name="Ensembl"/>
        </authorList>
    </citation>
    <scope>IDENTIFICATION</scope>
</reference>
<dbReference type="STRING" id="48701.ENSPMEP00000023327"/>
<keyword evidence="5" id="KW-1185">Reference proteome</keyword>
<feature type="active site" evidence="1">
    <location>
        <position position="152"/>
    </location>
</feature>
<comment type="cofactor">
    <cofactor evidence="1 2">
        <name>Zn(2+)</name>
        <dbReference type="ChEBI" id="CHEBI:29105"/>
    </cofactor>
    <text evidence="1 2">Binds 1 zinc ion per subunit.</text>
</comment>